<sequence>MGTADPDWKESTAPPPPALRTEQLVPLELPPPSTLRWGVDPASIQIDTDDVVRYVVVARSDTGAVNAFYEGIRCTAWQVKQYARSGGDKWVAAQDADWKPLDSSRARIHSLVIARSGACIGGGTRTPEQVARNLRAQLR</sequence>
<feature type="domain" description="CNP1-like uncharacterised" evidence="2">
    <location>
        <begin position="4"/>
        <end position="134"/>
    </location>
</feature>
<comment type="caution">
    <text evidence="3">The sequence shown here is derived from an EMBL/GenBank/DDBJ whole genome shotgun (WGS) entry which is preliminary data.</text>
</comment>
<dbReference type="AlphaFoldDB" id="A0A4Z0BZP2"/>
<evidence type="ECO:0000313" key="3">
    <source>
        <dbReference type="EMBL" id="TFZ04004.1"/>
    </source>
</evidence>
<accession>A0A4Z0BZP2</accession>
<dbReference type="Proteomes" id="UP000297839">
    <property type="component" value="Unassembled WGS sequence"/>
</dbReference>
<dbReference type="RefSeq" id="WP_135249630.1">
    <property type="nucleotide sequence ID" value="NZ_SMLK01000002.1"/>
</dbReference>
<dbReference type="Pfam" id="PF08750">
    <property type="entry name" value="CNP1"/>
    <property type="match status" value="1"/>
</dbReference>
<reference evidence="3 4" key="1">
    <citation type="submission" date="2019-03" db="EMBL/GenBank/DDBJ databases">
        <title>Ramlibacter sp. 18x22-1, whole genome shotgun sequence.</title>
        <authorList>
            <person name="Zhang X."/>
            <person name="Feng G."/>
            <person name="Zhu H."/>
        </authorList>
    </citation>
    <scope>NUCLEOTIDE SEQUENCE [LARGE SCALE GENOMIC DNA]</scope>
    <source>
        <strain evidence="3 4">18x22-1</strain>
    </source>
</reference>
<dbReference type="EMBL" id="SMLK01000002">
    <property type="protein sequence ID" value="TFZ04004.1"/>
    <property type="molecule type" value="Genomic_DNA"/>
</dbReference>
<organism evidence="3 4">
    <name type="scientific">Ramlibacter humi</name>
    <dbReference type="NCBI Taxonomy" id="2530451"/>
    <lineage>
        <taxon>Bacteria</taxon>
        <taxon>Pseudomonadati</taxon>
        <taxon>Pseudomonadota</taxon>
        <taxon>Betaproteobacteria</taxon>
        <taxon>Burkholderiales</taxon>
        <taxon>Comamonadaceae</taxon>
        <taxon>Ramlibacter</taxon>
    </lineage>
</organism>
<feature type="region of interest" description="Disordered" evidence="1">
    <location>
        <begin position="1"/>
        <end position="23"/>
    </location>
</feature>
<dbReference type="InterPro" id="IPR014861">
    <property type="entry name" value="CNP1-like_dom"/>
</dbReference>
<dbReference type="OrthoDB" id="7066954at2"/>
<proteinExistence type="predicted"/>
<evidence type="ECO:0000256" key="1">
    <source>
        <dbReference type="SAM" id="MobiDB-lite"/>
    </source>
</evidence>
<evidence type="ECO:0000259" key="2">
    <source>
        <dbReference type="Pfam" id="PF08750"/>
    </source>
</evidence>
<name>A0A4Z0BZP2_9BURK</name>
<protein>
    <recommendedName>
        <fullName evidence="2">CNP1-like uncharacterized domain-containing protein</fullName>
    </recommendedName>
</protein>
<evidence type="ECO:0000313" key="4">
    <source>
        <dbReference type="Proteomes" id="UP000297839"/>
    </source>
</evidence>
<keyword evidence="4" id="KW-1185">Reference proteome</keyword>
<gene>
    <name evidence="3" type="ORF">EZ216_10235</name>
</gene>
<feature type="compositionally biased region" description="Basic and acidic residues" evidence="1">
    <location>
        <begin position="1"/>
        <end position="10"/>
    </location>
</feature>